<evidence type="ECO:0000256" key="1">
    <source>
        <dbReference type="SAM" id="MobiDB-lite"/>
    </source>
</evidence>
<gene>
    <name evidence="3" type="ORF">PAPYR_7241</name>
</gene>
<comment type="caution">
    <text evidence="3">The sequence shown here is derived from an EMBL/GenBank/DDBJ whole genome shotgun (WGS) entry which is preliminary data.</text>
</comment>
<accession>A0ABQ8UDH2</accession>
<evidence type="ECO:0000259" key="2">
    <source>
        <dbReference type="SMART" id="SM01362"/>
    </source>
</evidence>
<feature type="domain" description="Ribosome biogenesis protein BMS1/TSR1 C-terminal" evidence="2">
    <location>
        <begin position="214"/>
        <end position="591"/>
    </location>
</feature>
<evidence type="ECO:0000313" key="4">
    <source>
        <dbReference type="Proteomes" id="UP001141327"/>
    </source>
</evidence>
<feature type="compositionally biased region" description="Acidic residues" evidence="1">
    <location>
        <begin position="122"/>
        <end position="143"/>
    </location>
</feature>
<dbReference type="EMBL" id="JAPMOS010000049">
    <property type="protein sequence ID" value="KAJ4457319.1"/>
    <property type="molecule type" value="Genomic_DNA"/>
</dbReference>
<dbReference type="PANTHER" id="PTHR12858">
    <property type="entry name" value="RIBOSOME BIOGENESIS PROTEIN"/>
    <property type="match status" value="1"/>
</dbReference>
<name>A0ABQ8UDH2_9EUKA</name>
<evidence type="ECO:0000313" key="3">
    <source>
        <dbReference type="EMBL" id="KAJ4457319.1"/>
    </source>
</evidence>
<dbReference type="InterPro" id="IPR039761">
    <property type="entry name" value="Bms1/Tsr1"/>
</dbReference>
<feature type="region of interest" description="Disordered" evidence="1">
    <location>
        <begin position="1"/>
        <end position="76"/>
    </location>
</feature>
<keyword evidence="4" id="KW-1185">Reference proteome</keyword>
<feature type="region of interest" description="Disordered" evidence="1">
    <location>
        <begin position="120"/>
        <end position="204"/>
    </location>
</feature>
<dbReference type="SMART" id="SM01362">
    <property type="entry name" value="DUF663"/>
    <property type="match status" value="1"/>
</dbReference>
<protein>
    <submittedName>
        <fullName evidence="3">Pre-rRNA-processing protein TSR1</fullName>
    </submittedName>
</protein>
<dbReference type="Pfam" id="PF04950">
    <property type="entry name" value="RIBIOP_C"/>
    <property type="match status" value="3"/>
</dbReference>
<proteinExistence type="predicted"/>
<sequence>MDLAINPYESDHVKPPSLDESGLATFPSSPPQRESTLPREPRPLGAPVETLDRTCPKCRESFPPEATPDPLAGEQTWPTDEEVAAGDAAARSAIDEQHAASFVKRRLPAGVSDYQAAWIPDDISDGEAAAEGEEEGEDDDEEAGAMKAEAEGEEEEEGGRLAIEGKPDGMGWGREGTDEVPDDADDNASMRAPTEDTGPTEEDRRRLVEMARDEVEFPDEYRGLKSFRTSPWDPKESLPREYASIYQFANLSHTMKRALGECSPNRRLTFAAPAQEAATGAMALDAPAPPVSASVAEAHGEPLSNLGADVCVFCMAWLSGASGEVRGAAQRTLQLLHPVGDDDHPRPYPGRPGHYVCLHLQGFPAAKHAEWQAAQAAGKGLVVVACGMLRYEQCVSVGHFLVTKHPTFADPVQSKVRYPLLPSTFPPAAIGPVADPMCLGGCSPGWLQDTLIFHAGWRRLLCNPIFSAFSSACAKGKYERFLQPDRLTLASIYAPIMYGPAPLLIFRNDATPPRILLTGYPVKIHKRTAVVRYMFFNPEDIRWFKPVELWTKHGRSGRIKEPIGTHGHMKAVFDSPLTQADTVCMSLYKRIFPKWHTTRVLTTPTASTPLVPLAGRRAKKTRFLTARGEKTGGAPTPASRNPQGFAPR</sequence>
<feature type="compositionally biased region" description="Basic and acidic residues" evidence="1">
    <location>
        <begin position="50"/>
        <end position="62"/>
    </location>
</feature>
<dbReference type="PANTHER" id="PTHR12858:SF1">
    <property type="entry name" value="PRE-RRNA-PROCESSING PROTEIN TSR1 HOMOLOG"/>
    <property type="match status" value="1"/>
</dbReference>
<organism evidence="3 4">
    <name type="scientific">Paratrimastix pyriformis</name>
    <dbReference type="NCBI Taxonomy" id="342808"/>
    <lineage>
        <taxon>Eukaryota</taxon>
        <taxon>Metamonada</taxon>
        <taxon>Preaxostyla</taxon>
        <taxon>Paratrimastigidae</taxon>
        <taxon>Paratrimastix</taxon>
    </lineage>
</organism>
<reference evidence="3" key="1">
    <citation type="journal article" date="2022" name="bioRxiv">
        <title>Genomics of Preaxostyla Flagellates Illuminates Evolutionary Transitions and the Path Towards Mitochondrial Loss.</title>
        <authorList>
            <person name="Novak L.V.F."/>
            <person name="Treitli S.C."/>
            <person name="Pyrih J."/>
            <person name="Halakuc P."/>
            <person name="Pipaliya S.V."/>
            <person name="Vacek V."/>
            <person name="Brzon O."/>
            <person name="Soukal P."/>
            <person name="Eme L."/>
            <person name="Dacks J.B."/>
            <person name="Karnkowska A."/>
            <person name="Elias M."/>
            <person name="Hampl V."/>
        </authorList>
    </citation>
    <scope>NUCLEOTIDE SEQUENCE</scope>
    <source>
        <strain evidence="3">RCP-MX</strain>
    </source>
</reference>
<feature type="region of interest" description="Disordered" evidence="1">
    <location>
        <begin position="621"/>
        <end position="648"/>
    </location>
</feature>
<dbReference type="Proteomes" id="UP001141327">
    <property type="component" value="Unassembled WGS sequence"/>
</dbReference>
<dbReference type="InterPro" id="IPR007034">
    <property type="entry name" value="BMS1_TSR1_C"/>
</dbReference>